<keyword evidence="1" id="KW-0723">Serine/threonine-protein kinase</keyword>
<evidence type="ECO:0000259" key="8">
    <source>
        <dbReference type="PROSITE" id="PS50011"/>
    </source>
</evidence>
<feature type="binding site" evidence="6">
    <location>
        <position position="140"/>
    </location>
    <ligand>
        <name>ATP</name>
        <dbReference type="ChEBI" id="CHEBI:30616"/>
    </ligand>
</feature>
<dbReference type="AlphaFoldDB" id="A0A9P8A1W1"/>
<name>A0A9P8A1W1_MORAP</name>
<dbReference type="PROSITE" id="PS50011">
    <property type="entry name" value="PROTEIN_KINASE_DOM"/>
    <property type="match status" value="1"/>
</dbReference>
<dbReference type="GO" id="GO:0004674">
    <property type="term" value="F:protein serine/threonine kinase activity"/>
    <property type="evidence" value="ECO:0007669"/>
    <property type="project" value="UniProtKB-KW"/>
</dbReference>
<dbReference type="InterPro" id="IPR000719">
    <property type="entry name" value="Prot_kinase_dom"/>
</dbReference>
<dbReference type="InterPro" id="IPR011009">
    <property type="entry name" value="Kinase-like_dom_sf"/>
</dbReference>
<keyword evidence="5 6" id="KW-0067">ATP-binding</keyword>
<dbReference type="Gene3D" id="3.30.200.20">
    <property type="entry name" value="Phosphorylase Kinase, domain 1"/>
    <property type="match status" value="1"/>
</dbReference>
<dbReference type="PANTHER" id="PTHR24350">
    <property type="entry name" value="SERINE/THREONINE-PROTEIN KINASE IAL-RELATED"/>
    <property type="match status" value="1"/>
</dbReference>
<organism evidence="9 10">
    <name type="scientific">Mortierella alpina</name>
    <name type="common">Oleaginous fungus</name>
    <name type="synonym">Mortierella renispora</name>
    <dbReference type="NCBI Taxonomy" id="64518"/>
    <lineage>
        <taxon>Eukaryota</taxon>
        <taxon>Fungi</taxon>
        <taxon>Fungi incertae sedis</taxon>
        <taxon>Mucoromycota</taxon>
        <taxon>Mortierellomycotina</taxon>
        <taxon>Mortierellomycetes</taxon>
        <taxon>Mortierellales</taxon>
        <taxon>Mortierellaceae</taxon>
        <taxon>Mortierella</taxon>
    </lineage>
</organism>
<evidence type="ECO:0000313" key="9">
    <source>
        <dbReference type="EMBL" id="KAG9322832.1"/>
    </source>
</evidence>
<evidence type="ECO:0000256" key="1">
    <source>
        <dbReference type="ARBA" id="ARBA00022527"/>
    </source>
</evidence>
<dbReference type="SUPFAM" id="SSF56112">
    <property type="entry name" value="Protein kinase-like (PK-like)"/>
    <property type="match status" value="1"/>
</dbReference>
<comment type="caution">
    <text evidence="9">The sequence shown here is derived from an EMBL/GenBank/DDBJ whole genome shotgun (WGS) entry which is preliminary data.</text>
</comment>
<evidence type="ECO:0000256" key="2">
    <source>
        <dbReference type="ARBA" id="ARBA00022679"/>
    </source>
</evidence>
<evidence type="ECO:0000256" key="5">
    <source>
        <dbReference type="ARBA" id="ARBA00022840"/>
    </source>
</evidence>
<feature type="compositionally biased region" description="Low complexity" evidence="7">
    <location>
        <begin position="26"/>
        <end position="37"/>
    </location>
</feature>
<keyword evidence="3 6" id="KW-0547">Nucleotide-binding</keyword>
<proteinExistence type="predicted"/>
<accession>A0A9P8A1W1</accession>
<dbReference type="EMBL" id="JAIFTL010000128">
    <property type="protein sequence ID" value="KAG9322832.1"/>
    <property type="molecule type" value="Genomic_DNA"/>
</dbReference>
<feature type="domain" description="Protein kinase" evidence="8">
    <location>
        <begin position="111"/>
        <end position="159"/>
    </location>
</feature>
<evidence type="ECO:0000313" key="10">
    <source>
        <dbReference type="Proteomes" id="UP000717515"/>
    </source>
</evidence>
<keyword evidence="4" id="KW-0418">Kinase</keyword>
<feature type="compositionally biased region" description="Low complexity" evidence="7">
    <location>
        <begin position="45"/>
        <end position="82"/>
    </location>
</feature>
<sequence>MAPLLEQLKNFIRHGKSGKDMKPRDSGTPTQSPQHSSSKSKSRSGSRNPSPSRNTAAAALADQHNHATAQAANAAGGAGFNTNNTEAASRIVAEEKQQKSKMPYYPGLERYKLVEKMGDGAFSNVYKAHDTKMDRMVAVKVVRKFELNAHQVRAFTLTC</sequence>
<keyword evidence="2" id="KW-0808">Transferase</keyword>
<evidence type="ECO:0000256" key="7">
    <source>
        <dbReference type="SAM" id="MobiDB-lite"/>
    </source>
</evidence>
<dbReference type="InterPro" id="IPR030616">
    <property type="entry name" value="Aur-like"/>
</dbReference>
<reference evidence="9" key="1">
    <citation type="submission" date="2021-07" db="EMBL/GenBank/DDBJ databases">
        <title>Draft genome of Mortierella alpina, strain LL118, isolated from an aspen leaf litter sample.</title>
        <authorList>
            <person name="Yang S."/>
            <person name="Vinatzer B.A."/>
        </authorList>
    </citation>
    <scope>NUCLEOTIDE SEQUENCE</scope>
    <source>
        <strain evidence="9">LL118</strain>
    </source>
</reference>
<evidence type="ECO:0000256" key="3">
    <source>
        <dbReference type="ARBA" id="ARBA00022741"/>
    </source>
</evidence>
<protein>
    <recommendedName>
        <fullName evidence="8">Protein kinase domain-containing protein</fullName>
    </recommendedName>
</protein>
<gene>
    <name evidence="9" type="ORF">KVV02_007606</name>
</gene>
<feature type="region of interest" description="Disordered" evidence="7">
    <location>
        <begin position="1"/>
        <end position="82"/>
    </location>
</feature>
<dbReference type="Proteomes" id="UP000717515">
    <property type="component" value="Unassembled WGS sequence"/>
</dbReference>
<evidence type="ECO:0000256" key="4">
    <source>
        <dbReference type="ARBA" id="ARBA00022777"/>
    </source>
</evidence>
<evidence type="ECO:0000256" key="6">
    <source>
        <dbReference type="PIRSR" id="PIRSR630616-2"/>
    </source>
</evidence>
<dbReference type="GO" id="GO:0005524">
    <property type="term" value="F:ATP binding"/>
    <property type="evidence" value="ECO:0007669"/>
    <property type="project" value="UniProtKB-KW"/>
</dbReference>